<protein>
    <submittedName>
        <fullName evidence="1">Uncharacterized protein</fullName>
    </submittedName>
</protein>
<feature type="non-terminal residue" evidence="1">
    <location>
        <position position="1"/>
    </location>
</feature>
<dbReference type="AlphaFoldDB" id="A0A382J1F0"/>
<gene>
    <name evidence="1" type="ORF">METZ01_LOCUS257515</name>
</gene>
<evidence type="ECO:0000313" key="1">
    <source>
        <dbReference type="EMBL" id="SVC04661.1"/>
    </source>
</evidence>
<sequence>GANPTAETATNIWVNTGGTNITGGQFDGADAPLSGVVRRINVDMTGSTLPAVVESQLGDDAVGLGGNFHIQSVTVSTDFGQENIMELGRFSPYTRYATFPVEVTCEFEVICTSGDLINVSGNGTNLTNNTIIIKDTAGTVLNLGTKNKLTSVSYSGADTGGGNATVSYAFSNFNVLSADGGKDNIP</sequence>
<dbReference type="EMBL" id="UINC01070482">
    <property type="protein sequence ID" value="SVC04661.1"/>
    <property type="molecule type" value="Genomic_DNA"/>
</dbReference>
<name>A0A382J1F0_9ZZZZ</name>
<organism evidence="1">
    <name type="scientific">marine metagenome</name>
    <dbReference type="NCBI Taxonomy" id="408172"/>
    <lineage>
        <taxon>unclassified sequences</taxon>
        <taxon>metagenomes</taxon>
        <taxon>ecological metagenomes</taxon>
    </lineage>
</organism>
<reference evidence="1" key="1">
    <citation type="submission" date="2018-05" db="EMBL/GenBank/DDBJ databases">
        <authorList>
            <person name="Lanie J.A."/>
            <person name="Ng W.-L."/>
            <person name="Kazmierczak K.M."/>
            <person name="Andrzejewski T.M."/>
            <person name="Davidsen T.M."/>
            <person name="Wayne K.J."/>
            <person name="Tettelin H."/>
            <person name="Glass J.I."/>
            <person name="Rusch D."/>
            <person name="Podicherti R."/>
            <person name="Tsui H.-C.T."/>
            <person name="Winkler M.E."/>
        </authorList>
    </citation>
    <scope>NUCLEOTIDE SEQUENCE</scope>
</reference>
<accession>A0A382J1F0</accession>
<proteinExistence type="predicted"/>